<dbReference type="Pfam" id="PF09750">
    <property type="entry name" value="DRY_EERY"/>
    <property type="match status" value="1"/>
</dbReference>
<keyword evidence="1" id="KW-0507">mRNA processing</keyword>
<dbReference type="GO" id="GO:0006397">
    <property type="term" value="P:mRNA processing"/>
    <property type="evidence" value="ECO:0007669"/>
    <property type="project" value="UniProtKB-KW"/>
</dbReference>
<proteinExistence type="predicted"/>
<evidence type="ECO:0000259" key="4">
    <source>
        <dbReference type="SMART" id="SM01141"/>
    </source>
</evidence>
<feature type="region of interest" description="Disordered" evidence="3">
    <location>
        <begin position="252"/>
        <end position="541"/>
    </location>
</feature>
<gene>
    <name evidence="5" type="ORF">CUNI_LOCUS5366</name>
</gene>
<sequence>MWHEARRQEKKIRGIMVDYKRRADRRREFYEKIKQDPTQFLRMYGRPVKIHLDQAVAMAAEGPQSMMPWQGDFNNMIDRFDVRANLDHIPEYVPDRHRVSDSNDEDERHANYERYRTLVENEAAALSEEQCLNQIYLDEHFGTTLNKGNEEEKKKNADKKAAIGYVYEGTPQVTDKALDNEDSDGEESLEEDIETADLDVTIDVDVLTPDQMREVNLCAAQYGMKDDDFIRLLRKDKEEIEVLRAAKQLEEAKAQFSGRKSRRERRAINEKRQNPQRFSRPSYAARESPKYEPYKRPGSSSRSRSRSRSSEPPQMKFITSFGADSDDESGVVQGPSLPSNSKSAVKKRTSQREPSKCETPWLSRKRSSPKESRSRSRRSSSRSRSTSRSRVRSKHRSSSKSSFSSDRSYSRSKSRSRSCSDNRRSSSTRQGSNGGGGLTGSKRERRSHSGSSASRSRSRSQSRSSRTKSLRRSESPTKKPVIKRYRRESLSTGSELSGMESDEEKLTNQTSTSSPQLKTSLKNEFNRMPDSSKSGKIGSKPVLFQVSFQQELEENSSRAA</sequence>
<evidence type="ECO:0000313" key="6">
    <source>
        <dbReference type="Proteomes" id="UP000678393"/>
    </source>
</evidence>
<dbReference type="Proteomes" id="UP000678393">
    <property type="component" value="Unassembled WGS sequence"/>
</dbReference>
<protein>
    <recommendedName>
        <fullName evidence="4">Suppressor of white apricot N-terminal domain-containing protein</fullName>
    </recommendedName>
</protein>
<comment type="caution">
    <text evidence="5">The sequence shown here is derived from an EMBL/GenBank/DDBJ whole genome shotgun (WGS) entry which is preliminary data.</text>
</comment>
<reference evidence="5" key="1">
    <citation type="submission" date="2021-04" db="EMBL/GenBank/DDBJ databases">
        <authorList>
            <consortium name="Molecular Ecology Group"/>
        </authorList>
    </citation>
    <scope>NUCLEOTIDE SEQUENCE</scope>
</reference>
<dbReference type="InterPro" id="IPR019147">
    <property type="entry name" value="SWAP_N_domain"/>
</dbReference>
<keyword evidence="6" id="KW-1185">Reference proteome</keyword>
<name>A0A8S3YU93_9EUPU</name>
<dbReference type="GO" id="GO:0008380">
    <property type="term" value="P:RNA splicing"/>
    <property type="evidence" value="ECO:0007669"/>
    <property type="project" value="UniProtKB-KW"/>
</dbReference>
<accession>A0A8S3YU93</accession>
<organism evidence="5 6">
    <name type="scientific">Candidula unifasciata</name>
    <dbReference type="NCBI Taxonomy" id="100452"/>
    <lineage>
        <taxon>Eukaryota</taxon>
        <taxon>Metazoa</taxon>
        <taxon>Spiralia</taxon>
        <taxon>Lophotrochozoa</taxon>
        <taxon>Mollusca</taxon>
        <taxon>Gastropoda</taxon>
        <taxon>Heterobranchia</taxon>
        <taxon>Euthyneura</taxon>
        <taxon>Panpulmonata</taxon>
        <taxon>Eupulmonata</taxon>
        <taxon>Stylommatophora</taxon>
        <taxon>Helicina</taxon>
        <taxon>Helicoidea</taxon>
        <taxon>Geomitridae</taxon>
        <taxon>Candidula</taxon>
    </lineage>
</organism>
<feature type="compositionally biased region" description="Basic residues" evidence="3">
    <location>
        <begin position="456"/>
        <end position="470"/>
    </location>
</feature>
<keyword evidence="2" id="KW-0508">mRNA splicing</keyword>
<feature type="compositionally biased region" description="Acidic residues" evidence="3">
    <location>
        <begin position="180"/>
        <end position="194"/>
    </location>
</feature>
<feature type="domain" description="Suppressor of white apricot N-terminal" evidence="4">
    <location>
        <begin position="39"/>
        <end position="171"/>
    </location>
</feature>
<dbReference type="InterPro" id="IPR040397">
    <property type="entry name" value="SWAP"/>
</dbReference>
<dbReference type="SMART" id="SM01141">
    <property type="entry name" value="DRY_EERY"/>
    <property type="match status" value="1"/>
</dbReference>
<evidence type="ECO:0000256" key="2">
    <source>
        <dbReference type="ARBA" id="ARBA00023187"/>
    </source>
</evidence>
<dbReference type="PANTHER" id="PTHR13161:SF4">
    <property type="entry name" value="CLK4-ASSOCIATING SERINE_ARGININE RICH PROTEIN"/>
    <property type="match status" value="1"/>
</dbReference>
<dbReference type="EMBL" id="CAJHNH020000779">
    <property type="protein sequence ID" value="CAG5119808.1"/>
    <property type="molecule type" value="Genomic_DNA"/>
</dbReference>
<evidence type="ECO:0000256" key="3">
    <source>
        <dbReference type="SAM" id="MobiDB-lite"/>
    </source>
</evidence>
<evidence type="ECO:0000256" key="1">
    <source>
        <dbReference type="ARBA" id="ARBA00022664"/>
    </source>
</evidence>
<dbReference type="AlphaFoldDB" id="A0A8S3YU93"/>
<feature type="region of interest" description="Disordered" evidence="3">
    <location>
        <begin position="175"/>
        <end position="194"/>
    </location>
</feature>
<evidence type="ECO:0000313" key="5">
    <source>
        <dbReference type="EMBL" id="CAG5119808.1"/>
    </source>
</evidence>
<dbReference type="OrthoDB" id="10070965at2759"/>
<dbReference type="PANTHER" id="PTHR13161">
    <property type="entry name" value="SPLICING FACTOR SUPPRESSOR OF WHITE APRICOT"/>
    <property type="match status" value="1"/>
</dbReference>
<feature type="compositionally biased region" description="Basic residues" evidence="3">
    <location>
        <begin position="375"/>
        <end position="398"/>
    </location>
</feature>
<feature type="compositionally biased region" description="Polar residues" evidence="3">
    <location>
        <begin position="507"/>
        <end position="534"/>
    </location>
</feature>